<keyword evidence="3" id="KW-1185">Reference proteome</keyword>
<name>A0AAD2A693_9LAMI</name>
<accession>A0AAD2A693</accession>
<protein>
    <submittedName>
        <fullName evidence="2">Uncharacterized protein</fullName>
    </submittedName>
</protein>
<dbReference type="Proteomes" id="UP000834106">
    <property type="component" value="Chromosome 18"/>
</dbReference>
<dbReference type="EMBL" id="OU503053">
    <property type="protein sequence ID" value="CAI9782161.1"/>
    <property type="molecule type" value="Genomic_DNA"/>
</dbReference>
<evidence type="ECO:0000256" key="1">
    <source>
        <dbReference type="SAM" id="SignalP"/>
    </source>
</evidence>
<dbReference type="AlphaFoldDB" id="A0AAD2A693"/>
<keyword evidence="1" id="KW-0732">Signal</keyword>
<reference evidence="2" key="1">
    <citation type="submission" date="2023-05" db="EMBL/GenBank/DDBJ databases">
        <authorList>
            <person name="Huff M."/>
        </authorList>
    </citation>
    <scope>NUCLEOTIDE SEQUENCE</scope>
</reference>
<feature type="chain" id="PRO_5041955812" evidence="1">
    <location>
        <begin position="20"/>
        <end position="101"/>
    </location>
</feature>
<evidence type="ECO:0000313" key="3">
    <source>
        <dbReference type="Proteomes" id="UP000834106"/>
    </source>
</evidence>
<gene>
    <name evidence="2" type="ORF">FPE_LOCUS29591</name>
</gene>
<sequence length="101" mass="11368">MSSSLSRFLLGFLVFWVDGDSFEMAVMKEELVGLFEIMGLLMEDPTSAQMHHLPCTDTPWPGQQARTVIFHVTKIHVGLDILTSPCKSTAQIIEQIENEMN</sequence>
<organism evidence="2 3">
    <name type="scientific">Fraxinus pennsylvanica</name>
    <dbReference type="NCBI Taxonomy" id="56036"/>
    <lineage>
        <taxon>Eukaryota</taxon>
        <taxon>Viridiplantae</taxon>
        <taxon>Streptophyta</taxon>
        <taxon>Embryophyta</taxon>
        <taxon>Tracheophyta</taxon>
        <taxon>Spermatophyta</taxon>
        <taxon>Magnoliopsida</taxon>
        <taxon>eudicotyledons</taxon>
        <taxon>Gunneridae</taxon>
        <taxon>Pentapetalae</taxon>
        <taxon>asterids</taxon>
        <taxon>lamiids</taxon>
        <taxon>Lamiales</taxon>
        <taxon>Oleaceae</taxon>
        <taxon>Oleeae</taxon>
        <taxon>Fraxinus</taxon>
    </lineage>
</organism>
<evidence type="ECO:0000313" key="2">
    <source>
        <dbReference type="EMBL" id="CAI9782161.1"/>
    </source>
</evidence>
<feature type="signal peptide" evidence="1">
    <location>
        <begin position="1"/>
        <end position="19"/>
    </location>
</feature>
<proteinExistence type="predicted"/>